<organism evidence="2 3">
    <name type="scientific">Clostridium baratii</name>
    <dbReference type="NCBI Taxonomy" id="1561"/>
    <lineage>
        <taxon>Bacteria</taxon>
        <taxon>Bacillati</taxon>
        <taxon>Bacillota</taxon>
        <taxon>Clostridia</taxon>
        <taxon>Eubacteriales</taxon>
        <taxon>Clostridiaceae</taxon>
        <taxon>Clostridium</taxon>
    </lineage>
</organism>
<dbReference type="Proteomes" id="UP000095563">
    <property type="component" value="Unassembled WGS sequence"/>
</dbReference>
<evidence type="ECO:0000313" key="2">
    <source>
        <dbReference type="EMBL" id="CUP74501.1"/>
    </source>
</evidence>
<dbReference type="Pfam" id="PF14265">
    <property type="entry name" value="DUF4355"/>
    <property type="match status" value="1"/>
</dbReference>
<gene>
    <name evidence="2" type="ORF">ERS852568_00636</name>
</gene>
<accession>A0A174QRE0</accession>
<name>A0A174QRE0_9CLOT</name>
<dbReference type="RefSeq" id="WP_055206682.1">
    <property type="nucleotide sequence ID" value="NZ_CZBO01000001.1"/>
</dbReference>
<protein>
    <recommendedName>
        <fullName evidence="4">DUF4355 domain-containing protein</fullName>
    </recommendedName>
</protein>
<evidence type="ECO:0000313" key="3">
    <source>
        <dbReference type="Proteomes" id="UP000095563"/>
    </source>
</evidence>
<dbReference type="EMBL" id="CZBO01000001">
    <property type="protein sequence ID" value="CUP74501.1"/>
    <property type="molecule type" value="Genomic_DNA"/>
</dbReference>
<sequence length="200" mass="22972">MLKNELLELIKELDNDKEVDEIILSQGFAKPINDINGFNELLASNKEIQSLVDNKVTQGIDSFKKKGMQKLIEAEVLKRTGNNETEEQKAIRELKEKLENMEKEKTRAQMISKYKDTLTEKKIPTKLIDFVLGEDDETTNANITLFENSMKEFIETSVQDRLKGSSYTPPKNDGVVGKITWEEVLSDSSLYSKYMEQQKQ</sequence>
<evidence type="ECO:0000256" key="1">
    <source>
        <dbReference type="SAM" id="Coils"/>
    </source>
</evidence>
<dbReference type="AlphaFoldDB" id="A0A174QRE0"/>
<evidence type="ECO:0008006" key="4">
    <source>
        <dbReference type="Google" id="ProtNLM"/>
    </source>
</evidence>
<feature type="coiled-coil region" evidence="1">
    <location>
        <begin position="77"/>
        <end position="111"/>
    </location>
</feature>
<dbReference type="InterPro" id="IPR025580">
    <property type="entry name" value="Gp46"/>
</dbReference>
<proteinExistence type="predicted"/>
<keyword evidence="1" id="KW-0175">Coiled coil</keyword>
<reference evidence="2 3" key="1">
    <citation type="submission" date="2015-09" db="EMBL/GenBank/DDBJ databases">
        <authorList>
            <consortium name="Pathogen Informatics"/>
        </authorList>
    </citation>
    <scope>NUCLEOTIDE SEQUENCE [LARGE SCALE GENOMIC DNA]</scope>
    <source>
        <strain evidence="2 3">2789STDY5834956</strain>
    </source>
</reference>